<reference evidence="2" key="1">
    <citation type="submission" date="2022-12" db="EMBL/GenBank/DDBJ databases">
        <authorList>
            <person name="Petersen C."/>
        </authorList>
    </citation>
    <scope>NUCLEOTIDE SEQUENCE</scope>
    <source>
        <strain evidence="2">IBT 16125</strain>
    </source>
</reference>
<dbReference type="PANTHER" id="PTHR38887">
    <property type="entry name" value="CHROMOSOME 21, WHOLE GENOME SHOTGUN SEQUENCE"/>
    <property type="match status" value="1"/>
</dbReference>
<name>A0AAD6C8K0_9EURO</name>
<dbReference type="AlphaFoldDB" id="A0AAD6C8K0"/>
<evidence type="ECO:0000313" key="2">
    <source>
        <dbReference type="EMBL" id="KAJ5450773.1"/>
    </source>
</evidence>
<gene>
    <name evidence="2" type="ORF">N7458_007222</name>
</gene>
<protein>
    <submittedName>
        <fullName evidence="2">Uncharacterized protein</fullName>
    </submittedName>
</protein>
<dbReference type="RefSeq" id="XP_056766308.1">
    <property type="nucleotide sequence ID" value="XM_056910604.1"/>
</dbReference>
<evidence type="ECO:0000313" key="3">
    <source>
        <dbReference type="Proteomes" id="UP001213681"/>
    </source>
</evidence>
<dbReference type="InterPro" id="IPR053221">
    <property type="entry name" value="Burnettramic_acid_biosynth"/>
</dbReference>
<evidence type="ECO:0000256" key="1">
    <source>
        <dbReference type="SAM" id="MobiDB-lite"/>
    </source>
</evidence>
<dbReference type="GeneID" id="81600847"/>
<feature type="compositionally biased region" description="Polar residues" evidence="1">
    <location>
        <begin position="99"/>
        <end position="109"/>
    </location>
</feature>
<keyword evidence="3" id="KW-1185">Reference proteome</keyword>
<feature type="region of interest" description="Disordered" evidence="1">
    <location>
        <begin position="96"/>
        <end position="115"/>
    </location>
</feature>
<proteinExistence type="predicted"/>
<accession>A0AAD6C8K0</accession>
<dbReference type="PANTHER" id="PTHR38887:SF1">
    <property type="entry name" value="RAS MODIFICATION PROTEIN ERF4"/>
    <property type="match status" value="1"/>
</dbReference>
<dbReference type="EMBL" id="JAPVEA010000006">
    <property type="protein sequence ID" value="KAJ5450773.1"/>
    <property type="molecule type" value="Genomic_DNA"/>
</dbReference>
<comment type="caution">
    <text evidence="2">The sequence shown here is derived from an EMBL/GenBank/DDBJ whole genome shotgun (WGS) entry which is preliminary data.</text>
</comment>
<feature type="region of interest" description="Disordered" evidence="1">
    <location>
        <begin position="24"/>
        <end position="82"/>
    </location>
</feature>
<sequence length="525" mass="57124">MAGGLGRKAVQGIAAGIGLVSEARSAHKTKKQNQNQHTQSCEEPAPQTERGLPEQYEQFQPPPYELPVEAETHLERAPSGSLEEQWALDEIQEELAQPAQGQPDTTKSNGDQERVDEEGLAHRFASAYPAPPPYSAIQTESGMSRPQLSAPVVLPQRRPKNRDRGFIRAYAPALNECGIDQDMFIDFLNTAEKACQASPWLNAINLAAIGTMWMPSVTGIAVSIAIQITTDIAIAVEGRRKTNTFFDKMNKEFFQPRGLYCLLMTWNPELPDAPATTIDLNSFISKAASGGSSDTLGRLRHKFKSSDGKAYGNIFPEVAPLVFPQIDQLASDQDAEKKFAKMKKKKEFVAGYMDKRAQAKFVSYPLQIITGLHELTIVSSQAAEHPDSHLTQGPKPTFTSRYADPNHAASSGDPLALITGGHLTMNKLSTPHGRPFGLFDAINTIRDLRSPQNGAQHAGYAPYAADASGGRGLDRLAARREDSGSIGPLTPLAKLLKKKVLYLAIVNMPSEEEMGLAREALGQVA</sequence>
<reference evidence="2" key="2">
    <citation type="journal article" date="2023" name="IMA Fungus">
        <title>Comparative genomic study of the Penicillium genus elucidates a diverse pangenome and 15 lateral gene transfer events.</title>
        <authorList>
            <person name="Petersen C."/>
            <person name="Sorensen T."/>
            <person name="Nielsen M.R."/>
            <person name="Sondergaard T.E."/>
            <person name="Sorensen J.L."/>
            <person name="Fitzpatrick D.A."/>
            <person name="Frisvad J.C."/>
            <person name="Nielsen K.L."/>
        </authorList>
    </citation>
    <scope>NUCLEOTIDE SEQUENCE</scope>
    <source>
        <strain evidence="2">IBT 16125</strain>
    </source>
</reference>
<organism evidence="2 3">
    <name type="scientific">Penicillium daleae</name>
    <dbReference type="NCBI Taxonomy" id="63821"/>
    <lineage>
        <taxon>Eukaryota</taxon>
        <taxon>Fungi</taxon>
        <taxon>Dikarya</taxon>
        <taxon>Ascomycota</taxon>
        <taxon>Pezizomycotina</taxon>
        <taxon>Eurotiomycetes</taxon>
        <taxon>Eurotiomycetidae</taxon>
        <taxon>Eurotiales</taxon>
        <taxon>Aspergillaceae</taxon>
        <taxon>Penicillium</taxon>
    </lineage>
</organism>
<dbReference type="Proteomes" id="UP001213681">
    <property type="component" value="Unassembled WGS sequence"/>
</dbReference>